<dbReference type="Proteomes" id="UP000887564">
    <property type="component" value="Unplaced"/>
</dbReference>
<evidence type="ECO:0000256" key="1">
    <source>
        <dbReference type="SAM" id="MobiDB-lite"/>
    </source>
</evidence>
<dbReference type="WBParaSite" id="PEQ_0001114201-mRNA-1">
    <property type="protein sequence ID" value="PEQ_0001114201-mRNA-1"/>
    <property type="gene ID" value="PEQ_0001114201"/>
</dbReference>
<accession>A0A914RY97</accession>
<evidence type="ECO:0000313" key="3">
    <source>
        <dbReference type="WBParaSite" id="PEQ_0001114201-mRNA-1"/>
    </source>
</evidence>
<proteinExistence type="predicted"/>
<sequence>MRTCSMPREPQMRTLSLLAQQKQWEKLLKEGVNVFSLGQSKVAHNNSLGESAADENSTAKAEHERFR</sequence>
<protein>
    <submittedName>
        <fullName evidence="3">Uncharacterized protein</fullName>
    </submittedName>
</protein>
<dbReference type="AlphaFoldDB" id="A0A914RY97"/>
<keyword evidence="2" id="KW-1185">Reference proteome</keyword>
<feature type="region of interest" description="Disordered" evidence="1">
    <location>
        <begin position="43"/>
        <end position="67"/>
    </location>
</feature>
<evidence type="ECO:0000313" key="2">
    <source>
        <dbReference type="Proteomes" id="UP000887564"/>
    </source>
</evidence>
<feature type="compositionally biased region" description="Polar residues" evidence="1">
    <location>
        <begin position="43"/>
        <end position="59"/>
    </location>
</feature>
<name>A0A914RY97_PAREQ</name>
<organism evidence="2 3">
    <name type="scientific">Parascaris equorum</name>
    <name type="common">Equine roundworm</name>
    <dbReference type="NCBI Taxonomy" id="6256"/>
    <lineage>
        <taxon>Eukaryota</taxon>
        <taxon>Metazoa</taxon>
        <taxon>Ecdysozoa</taxon>
        <taxon>Nematoda</taxon>
        <taxon>Chromadorea</taxon>
        <taxon>Rhabditida</taxon>
        <taxon>Spirurina</taxon>
        <taxon>Ascaridomorpha</taxon>
        <taxon>Ascaridoidea</taxon>
        <taxon>Ascarididae</taxon>
        <taxon>Parascaris</taxon>
    </lineage>
</organism>
<reference evidence="3" key="1">
    <citation type="submission" date="2022-11" db="UniProtKB">
        <authorList>
            <consortium name="WormBaseParasite"/>
        </authorList>
    </citation>
    <scope>IDENTIFICATION</scope>
</reference>